<protein>
    <recommendedName>
        <fullName evidence="2">Antitoxin</fullName>
    </recommendedName>
</protein>
<keyword evidence="4" id="KW-1185">Reference proteome</keyword>
<dbReference type="InterPro" id="IPR006442">
    <property type="entry name" value="Antitoxin_Phd/YefM"/>
</dbReference>
<comment type="similarity">
    <text evidence="1 2">Belongs to the phD/YefM antitoxin family.</text>
</comment>
<dbReference type="InterPro" id="IPR036165">
    <property type="entry name" value="YefM-like_sf"/>
</dbReference>
<dbReference type="AlphaFoldDB" id="A0A1Z4V0H1"/>
<reference evidence="3 4" key="1">
    <citation type="submission" date="2017-06" db="EMBL/GenBank/DDBJ databases">
        <title>Genome sequencing of cyanobaciteial culture collection at National Institute for Environmental Studies (NIES).</title>
        <authorList>
            <person name="Hirose Y."/>
            <person name="Shimura Y."/>
            <person name="Fujisawa T."/>
            <person name="Nakamura Y."/>
            <person name="Kawachi M."/>
        </authorList>
    </citation>
    <scope>NUCLEOTIDE SEQUENCE [LARGE SCALE GENOMIC DNA]</scope>
    <source>
        <strain evidence="3 4">NIES-806</strain>
    </source>
</reference>
<dbReference type="Gene3D" id="3.40.1620.10">
    <property type="entry name" value="YefM-like domain"/>
    <property type="match status" value="1"/>
</dbReference>
<name>A0A1Z4V0H1_9CYAN</name>
<dbReference type="EMBL" id="AP018316">
    <property type="protein sequence ID" value="BAZ84859.1"/>
    <property type="molecule type" value="Genomic_DNA"/>
</dbReference>
<evidence type="ECO:0000313" key="4">
    <source>
        <dbReference type="Proteomes" id="UP000218702"/>
    </source>
</evidence>
<dbReference type="KEGG" id="dcm:NIES806_10530"/>
<dbReference type="NCBIfam" id="TIGR01552">
    <property type="entry name" value="phd_fam"/>
    <property type="match status" value="1"/>
</dbReference>
<evidence type="ECO:0000313" key="3">
    <source>
        <dbReference type="EMBL" id="BAZ84859.1"/>
    </source>
</evidence>
<gene>
    <name evidence="3" type="ORF">NIES806_10530</name>
</gene>
<comment type="function">
    <text evidence="2">Antitoxin component of a type II toxin-antitoxin (TA) system.</text>
</comment>
<sequence>MRLGGCKLEYYLTQRRRGAERVFVFGREIFGILDKVQDNFLCLMQYSIEQIPVNFNKMIQEVQQGEQIEITQAGKQIAVIISTAEYERLLNKIPSFGESIEQFRQEYNVESAEINPDEIFAGVRDKSPGREVVF</sequence>
<dbReference type="Proteomes" id="UP000218702">
    <property type="component" value="Chromosome"/>
</dbReference>
<evidence type="ECO:0000256" key="2">
    <source>
        <dbReference type="RuleBase" id="RU362080"/>
    </source>
</evidence>
<dbReference type="SUPFAM" id="SSF143120">
    <property type="entry name" value="YefM-like"/>
    <property type="match status" value="1"/>
</dbReference>
<evidence type="ECO:0000256" key="1">
    <source>
        <dbReference type="ARBA" id="ARBA00009981"/>
    </source>
</evidence>
<organism evidence="3 4">
    <name type="scientific">Dolichospermum compactum NIES-806</name>
    <dbReference type="NCBI Taxonomy" id="1973481"/>
    <lineage>
        <taxon>Bacteria</taxon>
        <taxon>Bacillati</taxon>
        <taxon>Cyanobacteriota</taxon>
        <taxon>Cyanophyceae</taxon>
        <taxon>Nostocales</taxon>
        <taxon>Aphanizomenonaceae</taxon>
        <taxon>Dolichospermum</taxon>
        <taxon>Dolichospermum compactum</taxon>
    </lineage>
</organism>
<accession>A0A1Z4V0H1</accession>
<dbReference type="Pfam" id="PF02604">
    <property type="entry name" value="PhdYeFM_antitox"/>
    <property type="match status" value="1"/>
</dbReference>
<proteinExistence type="inferred from homology"/>